<keyword evidence="6" id="KW-0862">Zinc</keyword>
<keyword evidence="11" id="KW-1185">Reference proteome</keyword>
<reference evidence="10 11" key="1">
    <citation type="submission" date="2020-01" db="EMBL/GenBank/DDBJ databases">
        <title>Leptobacterium flavescens.</title>
        <authorList>
            <person name="Wang G."/>
        </authorList>
    </citation>
    <scope>NUCLEOTIDE SEQUENCE [LARGE SCALE GENOMIC DNA]</scope>
    <source>
        <strain evidence="10 11">KCTC 22160</strain>
    </source>
</reference>
<evidence type="ECO:0000259" key="9">
    <source>
        <dbReference type="Pfam" id="PF05572"/>
    </source>
</evidence>
<evidence type="ECO:0000256" key="3">
    <source>
        <dbReference type="ARBA" id="ARBA00022723"/>
    </source>
</evidence>
<dbReference type="PANTHER" id="PTHR47466">
    <property type="match status" value="1"/>
</dbReference>
<keyword evidence="2 10" id="KW-0645">Protease</keyword>
<evidence type="ECO:0000256" key="5">
    <source>
        <dbReference type="ARBA" id="ARBA00022801"/>
    </source>
</evidence>
<dbReference type="Proteomes" id="UP000468581">
    <property type="component" value="Unassembled WGS sequence"/>
</dbReference>
<dbReference type="PANTHER" id="PTHR47466:SF1">
    <property type="entry name" value="METALLOPROTEASE MEP1 (AFU_ORTHOLOGUE AFUA_1G07730)-RELATED"/>
    <property type="match status" value="1"/>
</dbReference>
<keyword evidence="3" id="KW-0479">Metal-binding</keyword>
<proteinExistence type="inferred from homology"/>
<organism evidence="10 11">
    <name type="scientific">Leptobacterium flavescens</name>
    <dbReference type="NCBI Taxonomy" id="472055"/>
    <lineage>
        <taxon>Bacteria</taxon>
        <taxon>Pseudomonadati</taxon>
        <taxon>Bacteroidota</taxon>
        <taxon>Flavobacteriia</taxon>
        <taxon>Flavobacteriales</taxon>
        <taxon>Flavobacteriaceae</taxon>
        <taxon>Leptobacterium</taxon>
    </lineage>
</organism>
<evidence type="ECO:0000256" key="1">
    <source>
        <dbReference type="ARBA" id="ARBA00008721"/>
    </source>
</evidence>
<feature type="domain" description="Peptidase M43 pregnancy-associated plasma-A" evidence="9">
    <location>
        <begin position="128"/>
        <end position="266"/>
    </location>
</feature>
<keyword evidence="4" id="KW-0732">Signal</keyword>
<name>A0A6P0UP09_9FLAO</name>
<dbReference type="CDD" id="cd04275">
    <property type="entry name" value="ZnMc_pappalysin_like"/>
    <property type="match status" value="1"/>
</dbReference>
<dbReference type="RefSeq" id="WP_163607997.1">
    <property type="nucleotide sequence ID" value="NZ_JAABOO010000003.1"/>
</dbReference>
<evidence type="ECO:0000256" key="2">
    <source>
        <dbReference type="ARBA" id="ARBA00022670"/>
    </source>
</evidence>
<accession>A0A6P0UP09</accession>
<dbReference type="GO" id="GO:0008237">
    <property type="term" value="F:metallopeptidase activity"/>
    <property type="evidence" value="ECO:0007669"/>
    <property type="project" value="UniProtKB-KW"/>
</dbReference>
<gene>
    <name evidence="10" type="ORF">GWK08_14770</name>
</gene>
<evidence type="ECO:0000256" key="4">
    <source>
        <dbReference type="ARBA" id="ARBA00022729"/>
    </source>
</evidence>
<dbReference type="AlphaFoldDB" id="A0A6P0UP09"/>
<evidence type="ECO:0000313" key="10">
    <source>
        <dbReference type="EMBL" id="NER14717.1"/>
    </source>
</evidence>
<dbReference type="GO" id="GO:0046872">
    <property type="term" value="F:metal ion binding"/>
    <property type="evidence" value="ECO:0007669"/>
    <property type="project" value="UniProtKB-KW"/>
</dbReference>
<comment type="similarity">
    <text evidence="1">Belongs to the peptidase M43B family.</text>
</comment>
<keyword evidence="7 10" id="KW-0482">Metalloprotease</keyword>
<keyword evidence="8" id="KW-1015">Disulfide bond</keyword>
<evidence type="ECO:0000256" key="7">
    <source>
        <dbReference type="ARBA" id="ARBA00023049"/>
    </source>
</evidence>
<protein>
    <submittedName>
        <fullName evidence="10">Zinc metalloprotease</fullName>
    </submittedName>
</protein>
<evidence type="ECO:0000256" key="8">
    <source>
        <dbReference type="ARBA" id="ARBA00023157"/>
    </source>
</evidence>
<evidence type="ECO:0000313" key="11">
    <source>
        <dbReference type="Proteomes" id="UP000468581"/>
    </source>
</evidence>
<dbReference type="EMBL" id="JAABOO010000003">
    <property type="protein sequence ID" value="NER14717.1"/>
    <property type="molecule type" value="Genomic_DNA"/>
</dbReference>
<dbReference type="Gene3D" id="3.40.390.10">
    <property type="entry name" value="Collagenase (Catalytic Domain)"/>
    <property type="match status" value="1"/>
</dbReference>
<dbReference type="Pfam" id="PF05572">
    <property type="entry name" value="Peptidase_M43"/>
    <property type="match status" value="1"/>
</dbReference>
<dbReference type="GO" id="GO:0006508">
    <property type="term" value="P:proteolysis"/>
    <property type="evidence" value="ECO:0007669"/>
    <property type="project" value="UniProtKB-KW"/>
</dbReference>
<sequence length="286" mass="32142">MAITINGKEFADMEEFSRRGRGCATKIPTPVDMFRVDEELLSNRQRRVSFDTLHIEIRFIHLTYGSQGLISLEQRERQVELLNDAFSGSNLVFGYNEELTRSVDNHDWYRMGHGSFAEREAKSALSSDPTKYLNFYTAGLQNGLLGWATFPFDLAGDPVRDGVVVLDESLPGGNAAPFNLGMTAVHEVGHWLGLYHTFQDGCSGFGDHVEDTPAHSGPNYGKPADGQPHNACNAGEFAPIHNYMNYVDDEWMNELTDKQENRVKEQIMMYRTGLLNNDKSCHLEAL</sequence>
<dbReference type="InterPro" id="IPR008754">
    <property type="entry name" value="Peptidase_M43"/>
</dbReference>
<evidence type="ECO:0000256" key="6">
    <source>
        <dbReference type="ARBA" id="ARBA00022833"/>
    </source>
</evidence>
<comment type="caution">
    <text evidence="10">The sequence shown here is derived from an EMBL/GenBank/DDBJ whole genome shotgun (WGS) entry which is preliminary data.</text>
</comment>
<dbReference type="InterPro" id="IPR024079">
    <property type="entry name" value="MetalloPept_cat_dom_sf"/>
</dbReference>
<dbReference type="SUPFAM" id="SSF55486">
    <property type="entry name" value="Metalloproteases ('zincins'), catalytic domain"/>
    <property type="match status" value="1"/>
</dbReference>
<keyword evidence="5" id="KW-0378">Hydrolase</keyword>